<dbReference type="GO" id="GO:0005886">
    <property type="term" value="C:plasma membrane"/>
    <property type="evidence" value="ECO:0007669"/>
    <property type="project" value="UniProtKB-SubCell"/>
</dbReference>
<evidence type="ECO:0000256" key="9">
    <source>
        <dbReference type="SAM" id="Phobius"/>
    </source>
</evidence>
<feature type="domain" description="Glycosyltransferase 2-like" evidence="10">
    <location>
        <begin position="6"/>
        <end position="170"/>
    </location>
</feature>
<dbReference type="OrthoDB" id="9811884at2"/>
<comment type="similarity">
    <text evidence="8">Belongs to the glycosyltransferase 2 family. GtrB subfamily.</text>
</comment>
<dbReference type="Proteomes" id="UP000245820">
    <property type="component" value="Chromosome"/>
</dbReference>
<protein>
    <submittedName>
        <fullName evidence="11">Glycosyltransferase</fullName>
    </submittedName>
</protein>
<feature type="transmembrane region" description="Helical" evidence="9">
    <location>
        <begin position="264"/>
        <end position="289"/>
    </location>
</feature>
<feature type="transmembrane region" description="Helical" evidence="9">
    <location>
        <begin position="231"/>
        <end position="252"/>
    </location>
</feature>
<dbReference type="FunFam" id="3.90.550.10:FF:000079">
    <property type="entry name" value="Probable glycosyl transferase"/>
    <property type="match status" value="1"/>
</dbReference>
<dbReference type="Gene3D" id="3.90.550.10">
    <property type="entry name" value="Spore Coat Polysaccharide Biosynthesis Protein SpsA, Chain A"/>
    <property type="match status" value="1"/>
</dbReference>
<dbReference type="InterPro" id="IPR050256">
    <property type="entry name" value="Glycosyltransferase_2"/>
</dbReference>
<accession>A0A2S2DL49</accession>
<evidence type="ECO:0000313" key="12">
    <source>
        <dbReference type="Proteomes" id="UP000245820"/>
    </source>
</evidence>
<evidence type="ECO:0000256" key="5">
    <source>
        <dbReference type="ARBA" id="ARBA00022692"/>
    </source>
</evidence>
<keyword evidence="2" id="KW-1003">Cell membrane</keyword>
<dbReference type="SUPFAM" id="SSF53448">
    <property type="entry name" value="Nucleotide-diphospho-sugar transferases"/>
    <property type="match status" value="1"/>
</dbReference>
<dbReference type="InterPro" id="IPR029044">
    <property type="entry name" value="Nucleotide-diphossugar_trans"/>
</dbReference>
<dbReference type="GO" id="GO:0016757">
    <property type="term" value="F:glycosyltransferase activity"/>
    <property type="evidence" value="ECO:0007669"/>
    <property type="project" value="UniProtKB-KW"/>
</dbReference>
<evidence type="ECO:0000256" key="4">
    <source>
        <dbReference type="ARBA" id="ARBA00022679"/>
    </source>
</evidence>
<name>A0A2S2DL49_9BURK</name>
<evidence type="ECO:0000259" key="10">
    <source>
        <dbReference type="Pfam" id="PF00535"/>
    </source>
</evidence>
<organism evidence="11 12">
    <name type="scientific">Massilia oculi</name>
    <dbReference type="NCBI Taxonomy" id="945844"/>
    <lineage>
        <taxon>Bacteria</taxon>
        <taxon>Pseudomonadati</taxon>
        <taxon>Pseudomonadota</taxon>
        <taxon>Betaproteobacteria</taxon>
        <taxon>Burkholderiales</taxon>
        <taxon>Oxalobacteraceae</taxon>
        <taxon>Telluria group</taxon>
        <taxon>Massilia</taxon>
    </lineage>
</organism>
<dbReference type="Pfam" id="PF00535">
    <property type="entry name" value="Glycos_transf_2"/>
    <property type="match status" value="1"/>
</dbReference>
<keyword evidence="4 11" id="KW-0808">Transferase</keyword>
<sequence>MKKRVSLVAPFYNESGNVSEFFRRIAAIAVELPQYEIDVVAVNDGSRDATWTELQEARARYPWVHLVDLSRNFGKEAALTAGLDRATGDAVVPIDSDLQHPPELLREMLAQWEQGAEVVLARRTDRSTDGRFQKLSAVSFYRFHNMISRVEVPVDVGDFRLMDRRVVEALRQLPENHRFMKGLFAWVGFRTVTVPYTPAPRHAGASSFNAWKLWNLALEGITSFSTVPLKIWTYIGLGVSLLSLIYATLIVLDTLVDGVDVPGYASLMAGGMFIGGVQLIGIGVLGEYVGRIYHEVKRRPVYLVREEHPGEDVDEAR</sequence>
<keyword evidence="12" id="KW-1185">Reference proteome</keyword>
<keyword evidence="3" id="KW-0328">Glycosyltransferase</keyword>
<dbReference type="EMBL" id="CP029343">
    <property type="protein sequence ID" value="AWL06095.1"/>
    <property type="molecule type" value="Genomic_DNA"/>
</dbReference>
<dbReference type="KEGG" id="mtim:DIR46_17750"/>
<evidence type="ECO:0000313" key="11">
    <source>
        <dbReference type="EMBL" id="AWL06095.1"/>
    </source>
</evidence>
<gene>
    <name evidence="11" type="ORF">DIR46_17750</name>
</gene>
<evidence type="ECO:0000256" key="2">
    <source>
        <dbReference type="ARBA" id="ARBA00022475"/>
    </source>
</evidence>
<keyword evidence="7 9" id="KW-0472">Membrane</keyword>
<dbReference type="CDD" id="cd04187">
    <property type="entry name" value="DPM1_like_bac"/>
    <property type="match status" value="1"/>
</dbReference>
<dbReference type="InterPro" id="IPR001173">
    <property type="entry name" value="Glyco_trans_2-like"/>
</dbReference>
<keyword evidence="6 9" id="KW-1133">Transmembrane helix</keyword>
<dbReference type="RefSeq" id="WP_109346420.1">
    <property type="nucleotide sequence ID" value="NZ_CP029343.1"/>
</dbReference>
<evidence type="ECO:0000256" key="6">
    <source>
        <dbReference type="ARBA" id="ARBA00022989"/>
    </source>
</evidence>
<evidence type="ECO:0000256" key="7">
    <source>
        <dbReference type="ARBA" id="ARBA00023136"/>
    </source>
</evidence>
<evidence type="ECO:0000256" key="8">
    <source>
        <dbReference type="ARBA" id="ARBA00038152"/>
    </source>
</evidence>
<keyword evidence="5 9" id="KW-0812">Transmembrane</keyword>
<evidence type="ECO:0000256" key="3">
    <source>
        <dbReference type="ARBA" id="ARBA00022676"/>
    </source>
</evidence>
<comment type="subcellular location">
    <subcellularLocation>
        <location evidence="1">Cell membrane</location>
        <topology evidence="1">Multi-pass membrane protein</topology>
    </subcellularLocation>
</comment>
<reference evidence="11 12" key="1">
    <citation type="submission" date="2018-05" db="EMBL/GenBank/DDBJ databases">
        <title>Complete genome sequence of Massilia oculi sp. nov. CCUG 43427T (=DSM 26321T), the type strain of M. oculi, and comparison with genome sequences of other Massilia strains.</title>
        <authorList>
            <person name="Zhu B."/>
        </authorList>
    </citation>
    <scope>NUCLEOTIDE SEQUENCE [LARGE SCALE GENOMIC DNA]</scope>
    <source>
        <strain evidence="11 12">CCUG 43427</strain>
    </source>
</reference>
<proteinExistence type="inferred from homology"/>
<dbReference type="PANTHER" id="PTHR48090">
    <property type="entry name" value="UNDECAPRENYL-PHOSPHATE 4-DEOXY-4-FORMAMIDO-L-ARABINOSE TRANSFERASE-RELATED"/>
    <property type="match status" value="1"/>
</dbReference>
<evidence type="ECO:0000256" key="1">
    <source>
        <dbReference type="ARBA" id="ARBA00004651"/>
    </source>
</evidence>
<dbReference type="AlphaFoldDB" id="A0A2S2DL49"/>
<dbReference type="PANTHER" id="PTHR48090:SF1">
    <property type="entry name" value="PROPHAGE BACTOPRENOL GLUCOSYL TRANSFERASE HOMOLOG"/>
    <property type="match status" value="1"/>
</dbReference>